<keyword evidence="4" id="KW-1185">Reference proteome</keyword>
<keyword evidence="1" id="KW-0175">Coiled coil</keyword>
<dbReference type="RefSeq" id="WP_131453511.1">
    <property type="nucleotide sequence ID" value="NZ_BMJK01000002.1"/>
</dbReference>
<evidence type="ECO:0000256" key="1">
    <source>
        <dbReference type="SAM" id="Coils"/>
    </source>
</evidence>
<keyword evidence="2" id="KW-0472">Membrane</keyword>
<keyword evidence="2" id="KW-1133">Transmembrane helix</keyword>
<dbReference type="EMBL" id="WTYH01000001">
    <property type="protein sequence ID" value="MXO94274.1"/>
    <property type="molecule type" value="Genomic_DNA"/>
</dbReference>
<keyword evidence="2" id="KW-0812">Transmembrane</keyword>
<evidence type="ECO:0000313" key="4">
    <source>
        <dbReference type="Proteomes" id="UP000460626"/>
    </source>
</evidence>
<reference evidence="3 4" key="1">
    <citation type="submission" date="2019-12" db="EMBL/GenBank/DDBJ databases">
        <title>Genomic-based taxomic classification of the family Erythrobacteraceae.</title>
        <authorList>
            <person name="Xu L."/>
        </authorList>
    </citation>
    <scope>NUCLEOTIDE SEQUENCE [LARGE SCALE GENOMIC DNA]</scope>
    <source>
        <strain evidence="3 4">RC4-10-4</strain>
    </source>
</reference>
<protein>
    <submittedName>
        <fullName evidence="3">Uncharacterized protein</fullName>
    </submittedName>
</protein>
<proteinExistence type="predicted"/>
<evidence type="ECO:0000313" key="3">
    <source>
        <dbReference type="EMBL" id="MXO94274.1"/>
    </source>
</evidence>
<feature type="transmembrane region" description="Helical" evidence="2">
    <location>
        <begin position="6"/>
        <end position="25"/>
    </location>
</feature>
<feature type="coiled-coil region" evidence="1">
    <location>
        <begin position="41"/>
        <end position="94"/>
    </location>
</feature>
<name>A0A845A3J1_9SPHN</name>
<comment type="caution">
    <text evidence="3">The sequence shown here is derived from an EMBL/GenBank/DDBJ whole genome shotgun (WGS) entry which is preliminary data.</text>
</comment>
<sequence>MQRYLPHILLIIAAMVGVILLVNDIKNDAFDAGKAQVAAQYRQQVTENDRLNRQLETALKDRAEGVGHEVTIRLDEISQERDQALDAIKEIRDNCTIPETVIEARNRARTR</sequence>
<accession>A0A845A3J1</accession>
<dbReference type="Proteomes" id="UP000460626">
    <property type="component" value="Unassembled WGS sequence"/>
</dbReference>
<gene>
    <name evidence="3" type="ORF">GRI62_11775</name>
</gene>
<evidence type="ECO:0000256" key="2">
    <source>
        <dbReference type="SAM" id="Phobius"/>
    </source>
</evidence>
<dbReference type="AlphaFoldDB" id="A0A845A3J1"/>
<organism evidence="3 4">
    <name type="scientific">Aurantiacibacter arachoides</name>
    <dbReference type="NCBI Taxonomy" id="1850444"/>
    <lineage>
        <taxon>Bacteria</taxon>
        <taxon>Pseudomonadati</taxon>
        <taxon>Pseudomonadota</taxon>
        <taxon>Alphaproteobacteria</taxon>
        <taxon>Sphingomonadales</taxon>
        <taxon>Erythrobacteraceae</taxon>
        <taxon>Aurantiacibacter</taxon>
    </lineage>
</organism>